<organism evidence="10 11">
    <name type="scientific">Eptatretus burgeri</name>
    <name type="common">Inshore hagfish</name>
    <dbReference type="NCBI Taxonomy" id="7764"/>
    <lineage>
        <taxon>Eukaryota</taxon>
        <taxon>Metazoa</taxon>
        <taxon>Chordata</taxon>
        <taxon>Craniata</taxon>
        <taxon>Vertebrata</taxon>
        <taxon>Cyclostomata</taxon>
        <taxon>Myxini</taxon>
        <taxon>Myxiniformes</taxon>
        <taxon>Myxinidae</taxon>
        <taxon>Eptatretinae</taxon>
        <taxon>Eptatretus</taxon>
    </lineage>
</organism>
<evidence type="ECO:0000259" key="8">
    <source>
        <dbReference type="Pfam" id="PF08016"/>
    </source>
</evidence>
<dbReference type="AlphaFoldDB" id="A0A8C4R4Z2"/>
<feature type="transmembrane region" description="Helical" evidence="7">
    <location>
        <begin position="428"/>
        <end position="450"/>
    </location>
</feature>
<dbReference type="Pfam" id="PF08016">
    <property type="entry name" value="PKD_channel"/>
    <property type="match status" value="1"/>
</dbReference>
<dbReference type="PANTHER" id="PTHR10877:SF194">
    <property type="entry name" value="LOCATION OF VULVA DEFECTIVE 1"/>
    <property type="match status" value="1"/>
</dbReference>
<accession>A0A8C4R4Z2</accession>
<dbReference type="Ensembl" id="ENSEBUT00000024775.1">
    <property type="protein sequence ID" value="ENSEBUP00000024200.1"/>
    <property type="gene ID" value="ENSEBUG00000014900.1"/>
</dbReference>
<dbReference type="PANTHER" id="PTHR10877">
    <property type="entry name" value="POLYCYSTIN FAMILY MEMBER"/>
    <property type="match status" value="1"/>
</dbReference>
<dbReference type="GO" id="GO:0005262">
    <property type="term" value="F:calcium channel activity"/>
    <property type="evidence" value="ECO:0007669"/>
    <property type="project" value="TreeGrafter"/>
</dbReference>
<evidence type="ECO:0000256" key="6">
    <source>
        <dbReference type="SAM" id="MobiDB-lite"/>
    </source>
</evidence>
<reference evidence="10" key="2">
    <citation type="submission" date="2025-09" db="UniProtKB">
        <authorList>
            <consortium name="Ensembl"/>
        </authorList>
    </citation>
    <scope>IDENTIFICATION</scope>
</reference>
<feature type="region of interest" description="Disordered" evidence="6">
    <location>
        <begin position="1"/>
        <end position="24"/>
    </location>
</feature>
<feature type="transmembrane region" description="Helical" evidence="7">
    <location>
        <begin position="237"/>
        <end position="259"/>
    </location>
</feature>
<sequence>MKSMKEDLHKNLENDTGETTHETKMPAFKDAIIPTIPPEELEQRITREKHERNLRHDLAFCTIFVTLLLLMCYGQVESNSFLVHKVMKKNFIAAFKKVNNTQSYWSWIDKTVLPNFFPENHNESYAQISSKMPLMKDLHSHRIGTIRIMQIRKSPVQLSCKNAVIEKGCIQEMLKWQQDTNKYSEGWTRYKSSSNSFGYEAWQPWPVEQTSINPFFVIGYMTLSYKIHVFRLYELDYAAHLVTNVAYGAFILLLLYMVVSMATKAARSRSKYLCHVSTWAELVLFSLGLGTISIFYLKNTSGKHSLSTIRNSPWTSELLNFIILSRQCTDFNAILVFLTSFKIFGLLGMTHWLRPMVKSVVLCGEIMRSFSFIFLFVLVGYSLLFWGIFGYWFQRYNTLSNSLTSTMAALLGKSDFRDLYSHGGSMAASLYLIFMFSFAILLFDLGILLVSEATSKAFKEDCDPSDAPRLMGNRFQTLFDMLRGSNKRSNKS</sequence>
<comment type="subcellular location">
    <subcellularLocation>
        <location evidence="1">Membrane</location>
        <topology evidence="1">Multi-pass membrane protein</topology>
    </subcellularLocation>
</comment>
<feature type="transmembrane region" description="Helical" evidence="7">
    <location>
        <begin position="370"/>
        <end position="393"/>
    </location>
</feature>
<dbReference type="Pfam" id="PF20519">
    <property type="entry name" value="Polycystin_dom"/>
    <property type="match status" value="1"/>
</dbReference>
<proteinExistence type="inferred from homology"/>
<evidence type="ECO:0000256" key="1">
    <source>
        <dbReference type="ARBA" id="ARBA00004141"/>
    </source>
</evidence>
<evidence type="ECO:0000256" key="3">
    <source>
        <dbReference type="ARBA" id="ARBA00022692"/>
    </source>
</evidence>
<feature type="transmembrane region" description="Helical" evidence="7">
    <location>
        <begin position="331"/>
        <end position="349"/>
    </location>
</feature>
<feature type="domain" description="Polycystin" evidence="9">
    <location>
        <begin position="95"/>
        <end position="201"/>
    </location>
</feature>
<dbReference type="GO" id="GO:0016020">
    <property type="term" value="C:membrane"/>
    <property type="evidence" value="ECO:0007669"/>
    <property type="project" value="UniProtKB-SubCell"/>
</dbReference>
<dbReference type="GO" id="GO:0050982">
    <property type="term" value="P:detection of mechanical stimulus"/>
    <property type="evidence" value="ECO:0007669"/>
    <property type="project" value="TreeGrafter"/>
</dbReference>
<feature type="transmembrane region" description="Helical" evidence="7">
    <location>
        <begin position="57"/>
        <end position="76"/>
    </location>
</feature>
<comment type="similarity">
    <text evidence="2">Belongs to the polycystin family.</text>
</comment>
<feature type="domain" description="Polycystin cation channel PKD1/PKD2" evidence="8">
    <location>
        <begin position="245"/>
        <end position="452"/>
    </location>
</feature>
<name>A0A8C4R4Z2_EPTBU</name>
<dbReference type="GeneTree" id="ENSGT00940000164047"/>
<keyword evidence="11" id="KW-1185">Reference proteome</keyword>
<evidence type="ECO:0000313" key="11">
    <source>
        <dbReference type="Proteomes" id="UP000694388"/>
    </source>
</evidence>
<evidence type="ECO:0000313" key="10">
    <source>
        <dbReference type="Ensembl" id="ENSEBUP00000024200.1"/>
    </source>
</evidence>
<evidence type="ECO:0000256" key="5">
    <source>
        <dbReference type="ARBA" id="ARBA00023136"/>
    </source>
</evidence>
<reference evidence="10" key="1">
    <citation type="submission" date="2025-08" db="UniProtKB">
        <authorList>
            <consortium name="Ensembl"/>
        </authorList>
    </citation>
    <scope>IDENTIFICATION</scope>
</reference>
<keyword evidence="5 7" id="KW-0472">Membrane</keyword>
<feature type="transmembrane region" description="Helical" evidence="7">
    <location>
        <begin position="279"/>
        <end position="297"/>
    </location>
</feature>
<dbReference type="InterPro" id="IPR046791">
    <property type="entry name" value="Polycystin_dom"/>
</dbReference>
<keyword evidence="3 7" id="KW-0812">Transmembrane</keyword>
<keyword evidence="4 7" id="KW-1133">Transmembrane helix</keyword>
<evidence type="ECO:0000256" key="7">
    <source>
        <dbReference type="SAM" id="Phobius"/>
    </source>
</evidence>
<dbReference type="InterPro" id="IPR051223">
    <property type="entry name" value="Polycystin"/>
</dbReference>
<protein>
    <recommendedName>
        <fullName evidence="12">Polycystin cation channel PKD1/PKD2 domain-containing protein</fullName>
    </recommendedName>
</protein>
<evidence type="ECO:0000256" key="4">
    <source>
        <dbReference type="ARBA" id="ARBA00022989"/>
    </source>
</evidence>
<dbReference type="Proteomes" id="UP000694388">
    <property type="component" value="Unplaced"/>
</dbReference>
<dbReference type="InterPro" id="IPR013122">
    <property type="entry name" value="PKD1_2_channel"/>
</dbReference>
<evidence type="ECO:0008006" key="12">
    <source>
        <dbReference type="Google" id="ProtNLM"/>
    </source>
</evidence>
<evidence type="ECO:0000256" key="2">
    <source>
        <dbReference type="ARBA" id="ARBA00007200"/>
    </source>
</evidence>
<evidence type="ECO:0000259" key="9">
    <source>
        <dbReference type="Pfam" id="PF20519"/>
    </source>
</evidence>